<dbReference type="AlphaFoldDB" id="A0A0N1ELK5"/>
<name>A0A0N1ELK5_9GAMM</name>
<evidence type="ECO:0000313" key="2">
    <source>
        <dbReference type="Proteomes" id="UP000037848"/>
    </source>
</evidence>
<proteinExistence type="predicted"/>
<dbReference type="PATRIC" id="fig|187330.3.peg.3698"/>
<dbReference type="EMBL" id="LHPH01000007">
    <property type="protein sequence ID" value="KPH63896.1"/>
    <property type="molecule type" value="Genomic_DNA"/>
</dbReference>
<accession>A0A0N1ELK5</accession>
<gene>
    <name evidence="1" type="ORF">ADS77_08290</name>
</gene>
<sequence length="433" mass="49321">MYTIIYGISSPTELFLKSSINTGNNLFACTDGGESYKGTQALSLEDLALVPHDQIDRIIICSMFVSEICNGLREKGLPLERTYFFDHTKKKLIHYNALLAKQVSSEDILYAVYDLSVHLACFDVINFVVLAEIARIEQHKTHIQFILVHDRSTVGENFNTLRFHDADDYAWRIEKIVKTVFTCVPSYISITEFPFKEDAFIFLATKENVFPESYYTNKKSPAINTLLLRSVPLKYDMSVLSAPLVGKNLAASFLNSLPDNKKIIVITLREYEAQPKRNSDIAQWSAFLDSLDLTIYCPVIIRDTYQSTEKPDDRLKKYIHCPQASMDFCVRLALYELAYINMGVSSGPNYSISFVKGARSIIFQMIDENNPASSSWTAKRSGLEIGKDFFFNDSKLQMTIWEKDDLNHLQHAFDILVARINKLTKINPQQAGQ</sequence>
<evidence type="ECO:0000313" key="1">
    <source>
        <dbReference type="EMBL" id="KPH63896.1"/>
    </source>
</evidence>
<reference evidence="1 2" key="1">
    <citation type="submission" date="2015-08" db="EMBL/GenBank/DDBJ databases">
        <title>Draft Genome Sequence of Pseudoalteromonas porphyrae UCD-SED14.</title>
        <authorList>
            <person name="Coil D.A."/>
            <person name="Jospin G."/>
            <person name="Lee R.D."/>
            <person name="Eisen J.A."/>
        </authorList>
    </citation>
    <scope>NUCLEOTIDE SEQUENCE [LARGE SCALE GENOMIC DNA]</scope>
    <source>
        <strain evidence="1 2">UCD-SED14</strain>
    </source>
</reference>
<dbReference type="STRING" id="187330.AMS58_01990"/>
<dbReference type="RefSeq" id="WP_054203338.1">
    <property type="nucleotide sequence ID" value="NZ_LHPH01000007.1"/>
</dbReference>
<protein>
    <submittedName>
        <fullName evidence="1">Uncharacterized protein</fullName>
    </submittedName>
</protein>
<dbReference type="OrthoDB" id="6298687at2"/>
<dbReference type="Proteomes" id="UP000037848">
    <property type="component" value="Unassembled WGS sequence"/>
</dbReference>
<comment type="caution">
    <text evidence="1">The sequence shown here is derived from an EMBL/GenBank/DDBJ whole genome shotgun (WGS) entry which is preliminary data.</text>
</comment>
<keyword evidence="2" id="KW-1185">Reference proteome</keyword>
<organism evidence="1 2">
    <name type="scientific">Pseudoalteromonas porphyrae</name>
    <dbReference type="NCBI Taxonomy" id="187330"/>
    <lineage>
        <taxon>Bacteria</taxon>
        <taxon>Pseudomonadati</taxon>
        <taxon>Pseudomonadota</taxon>
        <taxon>Gammaproteobacteria</taxon>
        <taxon>Alteromonadales</taxon>
        <taxon>Pseudoalteromonadaceae</taxon>
        <taxon>Pseudoalteromonas</taxon>
    </lineage>
</organism>